<accession>A0A6N2RMY2</accession>
<dbReference type="InterPro" id="IPR007499">
    <property type="entry name" value="ERF_bacteria_virus"/>
</dbReference>
<gene>
    <name evidence="2" type="ORF">BGLFYP119_00700</name>
</gene>
<reference evidence="2" key="1">
    <citation type="submission" date="2019-11" db="EMBL/GenBank/DDBJ databases">
        <authorList>
            <person name="Feng L."/>
        </authorList>
    </citation>
    <scope>NUCLEOTIDE SEQUENCE</scope>
    <source>
        <strain evidence="2">BgluceraseaLFYP119</strain>
    </source>
</reference>
<evidence type="ECO:0000313" key="2">
    <source>
        <dbReference type="EMBL" id="VYS81639.1"/>
    </source>
</evidence>
<dbReference type="Pfam" id="PF04404">
    <property type="entry name" value="ERF"/>
    <property type="match status" value="1"/>
</dbReference>
<proteinExistence type="predicted"/>
<feature type="compositionally biased region" description="Low complexity" evidence="1">
    <location>
        <begin position="162"/>
        <end position="178"/>
    </location>
</feature>
<evidence type="ECO:0000256" key="1">
    <source>
        <dbReference type="SAM" id="MobiDB-lite"/>
    </source>
</evidence>
<dbReference type="EMBL" id="CACRST010000009">
    <property type="protein sequence ID" value="VYS81639.1"/>
    <property type="molecule type" value="Genomic_DNA"/>
</dbReference>
<name>A0A6N2RMY2_9FIRM</name>
<dbReference type="AlphaFoldDB" id="A0A6N2RMY2"/>
<organism evidence="2">
    <name type="scientific">Blautia glucerasea</name>
    <dbReference type="NCBI Taxonomy" id="536633"/>
    <lineage>
        <taxon>Bacteria</taxon>
        <taxon>Bacillati</taxon>
        <taxon>Bacillota</taxon>
        <taxon>Clostridia</taxon>
        <taxon>Lachnospirales</taxon>
        <taxon>Lachnospiraceae</taxon>
        <taxon>Blautia</taxon>
    </lineage>
</organism>
<sequence>MNIYEKMSAITEEITAVAKNLNVGWGKNQYKAVGEADVLAAVKPIEAKHGVYSYPVSRQIIDTSVLTSVKADGSETRQIFMRIEVIYRFVNVEKPEEYIDIITYGDGVDAQDKAPGKAMTYADKYALLKAYKIITGEDPDQNYSNDLKGKTKKQSSAKIDGPSEQAPPSSAQPEAPSSTETKALSERCRTNAIDLDGLLKLYGVKTLDDLNYKQYTNIIKHWEDVVKKFGGKKNE</sequence>
<protein>
    <submittedName>
        <fullName evidence="2">ERF superfamily protein</fullName>
    </submittedName>
</protein>
<feature type="region of interest" description="Disordered" evidence="1">
    <location>
        <begin position="142"/>
        <end position="185"/>
    </location>
</feature>